<dbReference type="InterPro" id="IPR038078">
    <property type="entry name" value="PhoU-like_sf"/>
</dbReference>
<dbReference type="RefSeq" id="WP_071545480.1">
    <property type="nucleotide sequence ID" value="NZ_LKAQ01000004.1"/>
</dbReference>
<comment type="similarity">
    <text evidence="1">Belongs to the UPF0111 family.</text>
</comment>
<dbReference type="InterPro" id="IPR018445">
    <property type="entry name" value="Put_Phosphate_transp_reg"/>
</dbReference>
<dbReference type="Gene3D" id="1.20.58.220">
    <property type="entry name" value="Phosphate transport system protein phou homolog 2, domain 2"/>
    <property type="match status" value="1"/>
</dbReference>
<evidence type="ECO:0008006" key="4">
    <source>
        <dbReference type="Google" id="ProtNLM"/>
    </source>
</evidence>
<accession>A0A1J5N581</accession>
<dbReference type="InterPro" id="IPR002727">
    <property type="entry name" value="DUF47"/>
</dbReference>
<organism evidence="2 3">
    <name type="scientific">Pseudodesulfovibrio hydrargyri</name>
    <dbReference type="NCBI Taxonomy" id="2125990"/>
    <lineage>
        <taxon>Bacteria</taxon>
        <taxon>Pseudomonadati</taxon>
        <taxon>Thermodesulfobacteriota</taxon>
        <taxon>Desulfovibrionia</taxon>
        <taxon>Desulfovibrionales</taxon>
        <taxon>Desulfovibrionaceae</taxon>
    </lineage>
</organism>
<dbReference type="EMBL" id="LKAQ01000004">
    <property type="protein sequence ID" value="OIQ50008.1"/>
    <property type="molecule type" value="Genomic_DNA"/>
</dbReference>
<dbReference type="PANTHER" id="PTHR36536">
    <property type="entry name" value="UPF0111 PROTEIN HI_1603"/>
    <property type="match status" value="1"/>
</dbReference>
<dbReference type="OrthoDB" id="9767431at2"/>
<dbReference type="AlphaFoldDB" id="A0A1J5N581"/>
<sequence>MSINILRSSIKIERQIDEFLNQISEAGLIFKSGTEAYLAGDAEGFEAKLADITLKEHRGDELRRTIETALYSKTLIPESRGDVLELLESMDYLLGGFKGALWRIEIESPEIPEPFHAGILELSDNVVKTAEAIVLSARAFFKDLSTITNHMHKVSFWETECDKIVSRLQRDIFRDDSLRLSHKMQLRDYTGGLDKIADKAEDVADKLAIYVIKRSL</sequence>
<evidence type="ECO:0000313" key="3">
    <source>
        <dbReference type="Proteomes" id="UP000181901"/>
    </source>
</evidence>
<reference evidence="2 3" key="1">
    <citation type="submission" date="2015-09" db="EMBL/GenBank/DDBJ databases">
        <title>Genome of Desulfovibrio dechloracetivorans BerOc1, a mercury methylating strain isolated from highly hydrocarbons and metals contaminated coastal sediments.</title>
        <authorList>
            <person name="Goni Urriza M."/>
            <person name="Gassie C."/>
            <person name="Bouchez O."/>
            <person name="Klopp C."/>
            <person name="Ranchou-Peyruse A."/>
            <person name="Remy G."/>
        </authorList>
    </citation>
    <scope>NUCLEOTIDE SEQUENCE [LARGE SCALE GENOMIC DNA]</scope>
    <source>
        <strain evidence="2 3">BerOc1</strain>
    </source>
</reference>
<comment type="caution">
    <text evidence="2">The sequence shown here is derived from an EMBL/GenBank/DDBJ whole genome shotgun (WGS) entry which is preliminary data.</text>
</comment>
<dbReference type="Pfam" id="PF01865">
    <property type="entry name" value="PhoU_div"/>
    <property type="match status" value="1"/>
</dbReference>
<evidence type="ECO:0000313" key="2">
    <source>
        <dbReference type="EMBL" id="OIQ50008.1"/>
    </source>
</evidence>
<protein>
    <recommendedName>
        <fullName evidence="4">Pit accessory protein</fullName>
    </recommendedName>
</protein>
<gene>
    <name evidence="2" type="ORF">BerOc1_01937</name>
</gene>
<name>A0A1J5N581_9BACT</name>
<keyword evidence="3" id="KW-1185">Reference proteome</keyword>
<evidence type="ECO:0000256" key="1">
    <source>
        <dbReference type="ARBA" id="ARBA00008591"/>
    </source>
</evidence>
<dbReference type="Proteomes" id="UP000181901">
    <property type="component" value="Unassembled WGS sequence"/>
</dbReference>
<proteinExistence type="inferred from homology"/>
<dbReference type="PANTHER" id="PTHR36536:SF3">
    <property type="entry name" value="UPF0111 PROTEIN HI_1603"/>
    <property type="match status" value="1"/>
</dbReference>